<evidence type="ECO:0000313" key="15">
    <source>
        <dbReference type="Proteomes" id="UP000662736"/>
    </source>
</evidence>
<dbReference type="PANTHER" id="PTHR42801:SF4">
    <property type="entry name" value="AHPC_TSA FAMILY PROTEIN"/>
    <property type="match status" value="1"/>
</dbReference>
<accession>A0A143CFL5</accession>
<comment type="catalytic activity">
    <reaction evidence="12">
        <text>a hydroperoxide + [thioredoxin]-dithiol = an alcohol + [thioredoxin]-disulfide + H2O</text>
        <dbReference type="Rhea" id="RHEA:62620"/>
        <dbReference type="Rhea" id="RHEA-COMP:10698"/>
        <dbReference type="Rhea" id="RHEA-COMP:10700"/>
        <dbReference type="ChEBI" id="CHEBI:15377"/>
        <dbReference type="ChEBI" id="CHEBI:29950"/>
        <dbReference type="ChEBI" id="CHEBI:30879"/>
        <dbReference type="ChEBI" id="CHEBI:35924"/>
        <dbReference type="ChEBI" id="CHEBI:50058"/>
        <dbReference type="EC" id="1.11.1.24"/>
    </reaction>
</comment>
<sequence>MDTLRVGDTVPSFSLLDQNFNWVTLEQFPNKKFLIYFYPKALTPGCTSQACGLRDSKEELDSLNVMVLGISPDSPEKLAKFLEKNSLNFILLSDVDHKVAEAFGVWGKKKFLGKSYDGVHRISFLVDEYGKIMSVFNKFKTKEHHQLVINFLKGNSDGE</sequence>
<evidence type="ECO:0000259" key="13">
    <source>
        <dbReference type="PROSITE" id="PS51352"/>
    </source>
</evidence>
<dbReference type="Pfam" id="PF00578">
    <property type="entry name" value="AhpC-TSA"/>
    <property type="match status" value="1"/>
</dbReference>
<dbReference type="AlphaFoldDB" id="A0A143CFL5"/>
<protein>
    <recommendedName>
        <fullName evidence="3">thioredoxin-dependent peroxiredoxin</fullName>
        <ecNumber evidence="3">1.11.1.24</ecNumber>
    </recommendedName>
    <alternativeName>
        <fullName evidence="9">Thioredoxin peroxidase</fullName>
    </alternativeName>
    <alternativeName>
        <fullName evidence="11">Thioredoxin-dependent peroxiredoxin Bcp</fullName>
    </alternativeName>
</protein>
<comment type="similarity">
    <text evidence="10">Belongs to the peroxiredoxin family. BCP/PrxQ subfamily.</text>
</comment>
<evidence type="ECO:0000256" key="5">
    <source>
        <dbReference type="ARBA" id="ARBA00022862"/>
    </source>
</evidence>
<dbReference type="EMBL" id="CP071491">
    <property type="protein sequence ID" value="QSX18083.1"/>
    <property type="molecule type" value="Genomic_DNA"/>
</dbReference>
<evidence type="ECO:0000256" key="9">
    <source>
        <dbReference type="ARBA" id="ARBA00032824"/>
    </source>
</evidence>
<evidence type="ECO:0000256" key="6">
    <source>
        <dbReference type="ARBA" id="ARBA00023002"/>
    </source>
</evidence>
<evidence type="ECO:0000256" key="10">
    <source>
        <dbReference type="ARBA" id="ARBA00038489"/>
    </source>
</evidence>
<proteinExistence type="inferred from homology"/>
<dbReference type="RefSeq" id="WP_016527975.1">
    <property type="nucleotide sequence ID" value="NZ_CBCRUP010000011.1"/>
</dbReference>
<keyword evidence="5" id="KW-0049">Antioxidant</keyword>
<dbReference type="PANTHER" id="PTHR42801">
    <property type="entry name" value="THIOREDOXIN-DEPENDENT PEROXIDE REDUCTASE"/>
    <property type="match status" value="1"/>
</dbReference>
<dbReference type="Gene3D" id="3.40.30.10">
    <property type="entry name" value="Glutaredoxin"/>
    <property type="match status" value="1"/>
</dbReference>
<dbReference type="GO" id="GO:0045454">
    <property type="term" value="P:cell redox homeostasis"/>
    <property type="evidence" value="ECO:0007669"/>
    <property type="project" value="TreeGrafter"/>
</dbReference>
<evidence type="ECO:0000256" key="2">
    <source>
        <dbReference type="ARBA" id="ARBA00011245"/>
    </source>
</evidence>
<dbReference type="InterPro" id="IPR036249">
    <property type="entry name" value="Thioredoxin-like_sf"/>
</dbReference>
<dbReference type="NCBIfam" id="NF006960">
    <property type="entry name" value="PRK09437.1"/>
    <property type="match status" value="1"/>
</dbReference>
<dbReference type="EC" id="1.11.1.24" evidence="3"/>
<evidence type="ECO:0000256" key="11">
    <source>
        <dbReference type="ARBA" id="ARBA00042639"/>
    </source>
</evidence>
<comment type="subunit">
    <text evidence="2">Monomer.</text>
</comment>
<dbReference type="CDD" id="cd03017">
    <property type="entry name" value="PRX_BCP"/>
    <property type="match status" value="1"/>
</dbReference>
<dbReference type="InterPro" id="IPR050924">
    <property type="entry name" value="Peroxiredoxin_BCP/PrxQ"/>
</dbReference>
<evidence type="ECO:0000313" key="14">
    <source>
        <dbReference type="EMBL" id="QSX18083.1"/>
    </source>
</evidence>
<evidence type="ECO:0000256" key="7">
    <source>
        <dbReference type="ARBA" id="ARBA00023157"/>
    </source>
</evidence>
<dbReference type="FunFam" id="3.40.30.10:FF:000007">
    <property type="entry name" value="Thioredoxin-dependent thiol peroxidase"/>
    <property type="match status" value="1"/>
</dbReference>
<evidence type="ECO:0000256" key="12">
    <source>
        <dbReference type="ARBA" id="ARBA00049091"/>
    </source>
</evidence>
<dbReference type="Proteomes" id="UP000662736">
    <property type="component" value="Chromosome"/>
</dbReference>
<dbReference type="GO" id="GO:0005737">
    <property type="term" value="C:cytoplasm"/>
    <property type="evidence" value="ECO:0007669"/>
    <property type="project" value="TreeGrafter"/>
</dbReference>
<dbReference type="SUPFAM" id="SSF52833">
    <property type="entry name" value="Thioredoxin-like"/>
    <property type="match status" value="1"/>
</dbReference>
<dbReference type="GO" id="GO:0034599">
    <property type="term" value="P:cellular response to oxidative stress"/>
    <property type="evidence" value="ECO:0007669"/>
    <property type="project" value="TreeGrafter"/>
</dbReference>
<feature type="domain" description="Thioredoxin" evidence="13">
    <location>
        <begin position="4"/>
        <end position="157"/>
    </location>
</feature>
<evidence type="ECO:0000256" key="8">
    <source>
        <dbReference type="ARBA" id="ARBA00023284"/>
    </source>
</evidence>
<keyword evidence="4 14" id="KW-0575">Peroxidase</keyword>
<evidence type="ECO:0000256" key="4">
    <source>
        <dbReference type="ARBA" id="ARBA00022559"/>
    </source>
</evidence>
<name>A0A143CFL5_GLAPU</name>
<keyword evidence="8" id="KW-0676">Redox-active center</keyword>
<keyword evidence="7" id="KW-1015">Disulfide bond</keyword>
<organism evidence="14 15">
    <name type="scientific">Glaesserella parasuis</name>
    <name type="common">Haemophilus parasuis</name>
    <dbReference type="NCBI Taxonomy" id="738"/>
    <lineage>
        <taxon>Bacteria</taxon>
        <taxon>Pseudomonadati</taxon>
        <taxon>Pseudomonadota</taxon>
        <taxon>Gammaproteobacteria</taxon>
        <taxon>Pasteurellales</taxon>
        <taxon>Pasteurellaceae</taxon>
        <taxon>Glaesserella</taxon>
    </lineage>
</organism>
<reference evidence="14" key="1">
    <citation type="submission" date="2021-03" db="EMBL/GenBank/DDBJ databases">
        <title>Characterization of a novel Integrative Conjugative Element in Glaesserella parasuis.</title>
        <authorList>
            <person name="Hu G."/>
            <person name="Sun H."/>
        </authorList>
    </citation>
    <scope>NUCLEOTIDE SEQUENCE</scope>
    <source>
        <strain evidence="14">GHP1807</strain>
    </source>
</reference>
<dbReference type="InterPro" id="IPR000866">
    <property type="entry name" value="AhpC/TSA"/>
</dbReference>
<dbReference type="InterPro" id="IPR013766">
    <property type="entry name" value="Thioredoxin_domain"/>
</dbReference>
<evidence type="ECO:0000256" key="1">
    <source>
        <dbReference type="ARBA" id="ARBA00003330"/>
    </source>
</evidence>
<evidence type="ECO:0000256" key="3">
    <source>
        <dbReference type="ARBA" id="ARBA00013017"/>
    </source>
</evidence>
<dbReference type="GO" id="GO:0008379">
    <property type="term" value="F:thioredoxin peroxidase activity"/>
    <property type="evidence" value="ECO:0007669"/>
    <property type="project" value="TreeGrafter"/>
</dbReference>
<dbReference type="PROSITE" id="PS51352">
    <property type="entry name" value="THIOREDOXIN_2"/>
    <property type="match status" value="1"/>
</dbReference>
<comment type="function">
    <text evidence="1">Thiol-specific peroxidase that catalyzes the reduction of hydrogen peroxide and organic hydroperoxides to water and alcohols, respectively. Plays a role in cell protection against oxidative stress by detoxifying peroxides and as sensor of hydrogen peroxide-mediated signaling events.</text>
</comment>
<keyword evidence="6" id="KW-0560">Oxidoreductase</keyword>
<gene>
    <name evidence="14" type="primary">bcp</name>
    <name evidence="14" type="ORF">J1G54_06150</name>
</gene>